<comment type="similarity">
    <text evidence="1">Belongs to the short-chain dehydrogenases/reductases (SDR) family.</text>
</comment>
<evidence type="ECO:0000256" key="3">
    <source>
        <dbReference type="SAM" id="Phobius"/>
    </source>
</evidence>
<comment type="caution">
    <text evidence="5">The sequence shown here is derived from an EMBL/GenBank/DDBJ whole genome shotgun (WGS) entry which is preliminary data.</text>
</comment>
<evidence type="ECO:0000256" key="2">
    <source>
        <dbReference type="ARBA" id="ARBA00023002"/>
    </source>
</evidence>
<feature type="transmembrane region" description="Helical" evidence="3">
    <location>
        <begin position="283"/>
        <end position="306"/>
    </location>
</feature>
<dbReference type="SMART" id="SM00822">
    <property type="entry name" value="PKS_KR"/>
    <property type="match status" value="1"/>
</dbReference>
<accession>A0A8J3Y5H2</accession>
<dbReference type="GO" id="GO:0016020">
    <property type="term" value="C:membrane"/>
    <property type="evidence" value="ECO:0007669"/>
    <property type="project" value="TreeGrafter"/>
</dbReference>
<keyword evidence="2" id="KW-0560">Oxidoreductase</keyword>
<proteinExistence type="inferred from homology"/>
<dbReference type="Gene3D" id="3.40.50.720">
    <property type="entry name" value="NAD(P)-binding Rossmann-like Domain"/>
    <property type="match status" value="1"/>
</dbReference>
<dbReference type="AlphaFoldDB" id="A0A8J3Y5H2"/>
<keyword evidence="3" id="KW-1133">Transmembrane helix</keyword>
<organism evidence="5 6">
    <name type="scientific">Spirilliplanes yamanashiensis</name>
    <dbReference type="NCBI Taxonomy" id="42233"/>
    <lineage>
        <taxon>Bacteria</taxon>
        <taxon>Bacillati</taxon>
        <taxon>Actinomycetota</taxon>
        <taxon>Actinomycetes</taxon>
        <taxon>Micromonosporales</taxon>
        <taxon>Micromonosporaceae</taxon>
        <taxon>Spirilliplanes</taxon>
    </lineage>
</organism>
<keyword evidence="3" id="KW-0472">Membrane</keyword>
<evidence type="ECO:0000256" key="1">
    <source>
        <dbReference type="ARBA" id="ARBA00006484"/>
    </source>
</evidence>
<dbReference type="PANTHER" id="PTHR44196:SF1">
    <property type="entry name" value="DEHYDROGENASE_REDUCTASE SDR FAMILY MEMBER 7B"/>
    <property type="match status" value="1"/>
</dbReference>
<evidence type="ECO:0000313" key="5">
    <source>
        <dbReference type="EMBL" id="GIJ01705.1"/>
    </source>
</evidence>
<dbReference type="RefSeq" id="WP_203937009.1">
    <property type="nucleotide sequence ID" value="NZ_BAAAGJ010000005.1"/>
</dbReference>
<dbReference type="PRINTS" id="PR00081">
    <property type="entry name" value="GDHRDH"/>
</dbReference>
<protein>
    <submittedName>
        <fullName evidence="5">Short-chain dehydrogenase</fullName>
    </submittedName>
</protein>
<dbReference type="PANTHER" id="PTHR44196">
    <property type="entry name" value="DEHYDROGENASE/REDUCTASE SDR FAMILY MEMBER 7B"/>
    <property type="match status" value="1"/>
</dbReference>
<keyword evidence="3" id="KW-0812">Transmembrane</keyword>
<evidence type="ECO:0000259" key="4">
    <source>
        <dbReference type="SMART" id="SM00822"/>
    </source>
</evidence>
<dbReference type="Pfam" id="PF00106">
    <property type="entry name" value="adh_short"/>
    <property type="match status" value="1"/>
</dbReference>
<sequence length="312" mass="32311">MTVVVLTGASSGIGRAAAKLCAARGDRLVLAARSRAGLEALAEAHAPGALVHTVDVADRVSVEALADAAVARYGRIDVWVDTAAVMAYGRFEDVPAEVFDQVIATDLIGSANVARAALRVFRSQGAGTLVLTGSLVGHVTAPYMSAYATAKWGQRALARTLRQETRDAKHIHVCQVVPGGVDTPIYTSAANYAGRIGRPPPPVDTAERVARVALKLADRPRAEASVGLTNRVVEFGFAALPRVYDALVGPMMRAVALSGRPVDPHEGNVFASRTRDDGGPARWGRGAAAAGAAAAAALSLAGAVALRARRGR</sequence>
<name>A0A8J3Y5H2_9ACTN</name>
<keyword evidence="6" id="KW-1185">Reference proteome</keyword>
<dbReference type="Proteomes" id="UP000652013">
    <property type="component" value="Unassembled WGS sequence"/>
</dbReference>
<dbReference type="EMBL" id="BOOY01000005">
    <property type="protein sequence ID" value="GIJ01705.1"/>
    <property type="molecule type" value="Genomic_DNA"/>
</dbReference>
<dbReference type="InterPro" id="IPR057326">
    <property type="entry name" value="KR_dom"/>
</dbReference>
<feature type="domain" description="Ketoreductase" evidence="4">
    <location>
        <begin position="2"/>
        <end position="171"/>
    </location>
</feature>
<dbReference type="InterPro" id="IPR036291">
    <property type="entry name" value="NAD(P)-bd_dom_sf"/>
</dbReference>
<dbReference type="InterPro" id="IPR002347">
    <property type="entry name" value="SDR_fam"/>
</dbReference>
<dbReference type="SUPFAM" id="SSF51735">
    <property type="entry name" value="NAD(P)-binding Rossmann-fold domains"/>
    <property type="match status" value="1"/>
</dbReference>
<evidence type="ECO:0000313" key="6">
    <source>
        <dbReference type="Proteomes" id="UP000652013"/>
    </source>
</evidence>
<gene>
    <name evidence="5" type="ORF">Sya03_10570</name>
</gene>
<dbReference type="GO" id="GO:0016491">
    <property type="term" value="F:oxidoreductase activity"/>
    <property type="evidence" value="ECO:0007669"/>
    <property type="project" value="UniProtKB-KW"/>
</dbReference>
<reference evidence="5" key="1">
    <citation type="submission" date="2021-01" db="EMBL/GenBank/DDBJ databases">
        <title>Whole genome shotgun sequence of Spirilliplanes yamanashiensis NBRC 15828.</title>
        <authorList>
            <person name="Komaki H."/>
            <person name="Tamura T."/>
        </authorList>
    </citation>
    <scope>NUCLEOTIDE SEQUENCE</scope>
    <source>
        <strain evidence="5">NBRC 15828</strain>
    </source>
</reference>